<sequence length="87" mass="9830">MGLTTELLCTGGCRIMSVRRLHLSEAGTRLISADLPSEIVSCVSPANSLTYNLMQEKIFFNAFCYFFTHLLPLFSLLYLNVLRHDTL</sequence>
<feature type="transmembrane region" description="Helical" evidence="1">
    <location>
        <begin position="58"/>
        <end position="79"/>
    </location>
</feature>
<evidence type="ECO:0000313" key="2">
    <source>
        <dbReference type="EMBL" id="KTD27166.1"/>
    </source>
</evidence>
<keyword evidence="1" id="KW-0472">Membrane</keyword>
<name>A0A0W0W4N1_9GAMM</name>
<evidence type="ECO:0000256" key="1">
    <source>
        <dbReference type="SAM" id="Phobius"/>
    </source>
</evidence>
<accession>A0A0W0W4N1</accession>
<dbReference type="AlphaFoldDB" id="A0A0W0W4N1"/>
<proteinExistence type="predicted"/>
<keyword evidence="1" id="KW-1133">Transmembrane helix</keyword>
<comment type="caution">
    <text evidence="2">The sequence shown here is derived from an EMBL/GenBank/DDBJ whole genome shotgun (WGS) entry which is preliminary data.</text>
</comment>
<reference evidence="2 3" key="1">
    <citation type="submission" date="2015-11" db="EMBL/GenBank/DDBJ databases">
        <title>Genomic analysis of 38 Legionella species identifies large and diverse effector repertoires.</title>
        <authorList>
            <person name="Burstein D."/>
            <person name="Amaro F."/>
            <person name="Zusman T."/>
            <person name="Lifshitz Z."/>
            <person name="Cohen O."/>
            <person name="Gilbert J.A."/>
            <person name="Pupko T."/>
            <person name="Shuman H.A."/>
            <person name="Segal G."/>
        </authorList>
    </citation>
    <scope>NUCLEOTIDE SEQUENCE [LARGE SCALE GENOMIC DNA]</scope>
    <source>
        <strain evidence="2 3">PX-1-G2-E2</strain>
    </source>
</reference>
<dbReference type="Proteomes" id="UP000054908">
    <property type="component" value="Unassembled WGS sequence"/>
</dbReference>
<keyword evidence="1" id="KW-0812">Transmembrane</keyword>
<keyword evidence="3" id="KW-1185">Reference proteome</keyword>
<gene>
    <name evidence="2" type="ORF">Lmac_1414</name>
</gene>
<dbReference type="EMBL" id="LNYL01000033">
    <property type="protein sequence ID" value="KTD27166.1"/>
    <property type="molecule type" value="Genomic_DNA"/>
</dbReference>
<protein>
    <submittedName>
        <fullName evidence="2">Uncharacterized protein</fullName>
    </submittedName>
</protein>
<evidence type="ECO:0000313" key="3">
    <source>
        <dbReference type="Proteomes" id="UP000054908"/>
    </source>
</evidence>
<dbReference type="PATRIC" id="fig|466.6.peg.1489"/>
<dbReference type="STRING" id="466.Lmac_1414"/>
<organism evidence="2 3">
    <name type="scientific">Legionella maceachernii</name>
    <dbReference type="NCBI Taxonomy" id="466"/>
    <lineage>
        <taxon>Bacteria</taxon>
        <taxon>Pseudomonadati</taxon>
        <taxon>Pseudomonadota</taxon>
        <taxon>Gammaproteobacteria</taxon>
        <taxon>Legionellales</taxon>
        <taxon>Legionellaceae</taxon>
        <taxon>Legionella</taxon>
    </lineage>
</organism>